<proteinExistence type="predicted"/>
<dbReference type="AlphaFoldDB" id="A0A9Q3PKT2"/>
<comment type="caution">
    <text evidence="1">The sequence shown here is derived from an EMBL/GenBank/DDBJ whole genome shotgun (WGS) entry which is preliminary data.</text>
</comment>
<protein>
    <submittedName>
        <fullName evidence="1">Uncharacterized protein</fullName>
    </submittedName>
</protein>
<evidence type="ECO:0000313" key="1">
    <source>
        <dbReference type="EMBL" id="MBW0564082.1"/>
    </source>
</evidence>
<accession>A0A9Q3PKT2</accession>
<gene>
    <name evidence="1" type="ORF">O181_103797</name>
</gene>
<sequence>MHNNPILLQKEVLKKERFVVKIKAKEYEPNFNEEEVENFVKKVERISQIEGAKAECLTMLMAFWTTDPRISDAIEAMPGYEEGNCTPLKKDLIITWGIFEPERGYRKDSLI</sequence>
<keyword evidence="2" id="KW-1185">Reference proteome</keyword>
<dbReference type="EMBL" id="AVOT02075298">
    <property type="protein sequence ID" value="MBW0564082.1"/>
    <property type="molecule type" value="Genomic_DNA"/>
</dbReference>
<dbReference type="Proteomes" id="UP000765509">
    <property type="component" value="Unassembled WGS sequence"/>
</dbReference>
<reference evidence="1" key="1">
    <citation type="submission" date="2021-03" db="EMBL/GenBank/DDBJ databases">
        <title>Draft genome sequence of rust myrtle Austropuccinia psidii MF-1, a brazilian biotype.</title>
        <authorList>
            <person name="Quecine M.C."/>
            <person name="Pachon D.M.R."/>
            <person name="Bonatelli M.L."/>
            <person name="Correr F.H."/>
            <person name="Franceschini L.M."/>
            <person name="Leite T.F."/>
            <person name="Margarido G.R.A."/>
            <person name="Almeida C.A."/>
            <person name="Ferrarezi J.A."/>
            <person name="Labate C.A."/>
        </authorList>
    </citation>
    <scope>NUCLEOTIDE SEQUENCE</scope>
    <source>
        <strain evidence="1">MF-1</strain>
    </source>
</reference>
<organism evidence="1 2">
    <name type="scientific">Austropuccinia psidii MF-1</name>
    <dbReference type="NCBI Taxonomy" id="1389203"/>
    <lineage>
        <taxon>Eukaryota</taxon>
        <taxon>Fungi</taxon>
        <taxon>Dikarya</taxon>
        <taxon>Basidiomycota</taxon>
        <taxon>Pucciniomycotina</taxon>
        <taxon>Pucciniomycetes</taxon>
        <taxon>Pucciniales</taxon>
        <taxon>Sphaerophragmiaceae</taxon>
        <taxon>Austropuccinia</taxon>
    </lineage>
</organism>
<dbReference type="OrthoDB" id="2749819at2759"/>
<name>A0A9Q3PKT2_9BASI</name>
<evidence type="ECO:0000313" key="2">
    <source>
        <dbReference type="Proteomes" id="UP000765509"/>
    </source>
</evidence>